<keyword evidence="3" id="KW-1185">Reference proteome</keyword>
<evidence type="ECO:0000313" key="2">
    <source>
        <dbReference type="EMBL" id="KAK3109080.1"/>
    </source>
</evidence>
<dbReference type="Proteomes" id="UP001186944">
    <property type="component" value="Unassembled WGS sequence"/>
</dbReference>
<feature type="domain" description="Mutator-like transposase" evidence="1">
    <location>
        <begin position="3"/>
        <end position="133"/>
    </location>
</feature>
<dbReference type="Pfam" id="PF20700">
    <property type="entry name" value="Mutator"/>
    <property type="match status" value="1"/>
</dbReference>
<name>A0AA88YXJ9_PINIB</name>
<protein>
    <recommendedName>
        <fullName evidence="1">Mutator-like transposase domain-containing protein</fullName>
    </recommendedName>
</protein>
<comment type="caution">
    <text evidence="2">The sequence shown here is derived from an EMBL/GenBank/DDBJ whole genome shotgun (WGS) entry which is preliminary data.</text>
</comment>
<proteinExistence type="predicted"/>
<dbReference type="AlphaFoldDB" id="A0AA88YXJ9"/>
<dbReference type="EMBL" id="VSWD01000001">
    <property type="protein sequence ID" value="KAK3109080.1"/>
    <property type="molecule type" value="Genomic_DNA"/>
</dbReference>
<organism evidence="2 3">
    <name type="scientific">Pinctada imbricata</name>
    <name type="common">Atlantic pearl-oyster</name>
    <name type="synonym">Pinctada martensii</name>
    <dbReference type="NCBI Taxonomy" id="66713"/>
    <lineage>
        <taxon>Eukaryota</taxon>
        <taxon>Metazoa</taxon>
        <taxon>Spiralia</taxon>
        <taxon>Lophotrochozoa</taxon>
        <taxon>Mollusca</taxon>
        <taxon>Bivalvia</taxon>
        <taxon>Autobranchia</taxon>
        <taxon>Pteriomorphia</taxon>
        <taxon>Pterioida</taxon>
        <taxon>Pterioidea</taxon>
        <taxon>Pteriidae</taxon>
        <taxon>Pinctada</taxon>
    </lineage>
</organism>
<accession>A0AA88YXJ9</accession>
<sequence length="143" mass="16130">MSCAVDTAWHKRGFDSLTSHTFFMSKAKYGKKVLKTVVGHRTCGTCKWWQRNRPGQKIRDHRCVHNHTGSARLMESVSGVRGIKELGEFGTPVEILEGDGDNTMISRIKTDLGLTMKKRLDRNHVVKTLVNSCILCMEPKVSN</sequence>
<evidence type="ECO:0000259" key="1">
    <source>
        <dbReference type="Pfam" id="PF20700"/>
    </source>
</evidence>
<dbReference type="InterPro" id="IPR049012">
    <property type="entry name" value="Mutator_transp_dom"/>
</dbReference>
<gene>
    <name evidence="2" type="ORF">FSP39_022671</name>
</gene>
<reference evidence="2" key="1">
    <citation type="submission" date="2019-08" db="EMBL/GenBank/DDBJ databases">
        <title>The improved chromosome-level genome for the pearl oyster Pinctada fucata martensii using PacBio sequencing and Hi-C.</title>
        <authorList>
            <person name="Zheng Z."/>
        </authorList>
    </citation>
    <scope>NUCLEOTIDE SEQUENCE</scope>
    <source>
        <strain evidence="2">ZZ-2019</strain>
        <tissue evidence="2">Adductor muscle</tissue>
    </source>
</reference>
<evidence type="ECO:0000313" key="3">
    <source>
        <dbReference type="Proteomes" id="UP001186944"/>
    </source>
</evidence>